<protein>
    <submittedName>
        <fullName evidence="1">Endonuclease DDE</fullName>
    </submittedName>
</protein>
<evidence type="ECO:0000313" key="1">
    <source>
        <dbReference type="EMBL" id="GAT67234.1"/>
    </source>
</evidence>
<dbReference type="InterPro" id="IPR047655">
    <property type="entry name" value="Transpos_IS630-like"/>
</dbReference>
<evidence type="ECO:0000313" key="2">
    <source>
        <dbReference type="Proteomes" id="UP000077701"/>
    </source>
</evidence>
<keyword evidence="1" id="KW-0255">Endonuclease</keyword>
<dbReference type="EMBL" id="BDCX01000006">
    <property type="protein sequence ID" value="GAT67234.1"/>
    <property type="molecule type" value="Genomic_DNA"/>
</dbReference>
<dbReference type="GO" id="GO:0004519">
    <property type="term" value="F:endonuclease activity"/>
    <property type="evidence" value="ECO:0007669"/>
    <property type="project" value="UniProtKB-KW"/>
</dbReference>
<accession>A0A161LHM9</accession>
<name>A0A161LHM9_9ACTN</name>
<dbReference type="NCBIfam" id="NF033545">
    <property type="entry name" value="transpos_IS630"/>
    <property type="match status" value="1"/>
</dbReference>
<gene>
    <name evidence="1" type="ORF">PS9374_02887</name>
</gene>
<dbReference type="STRING" id="161355.PS9374_02887"/>
<keyword evidence="2" id="KW-1185">Reference proteome</keyword>
<keyword evidence="1" id="KW-0540">Nuclease</keyword>
<sequence length="170" mass="19346">MTDEQVTALITTTLERKPKDATHWSTRSMAREMGLSQSTVSRIWRAFGLQPHRSQTSKLSTDPYFIDKVCDVVGLYLDPPERALVFCVDEKSQIQALNRSQPVLPMMPGVPERQTCDYIRHGTTTLFAALEVATGKVIGSLHRRHRAQEFKAFLITLDKEVPDDCDRSRR</sequence>
<organism evidence="1 2">
    <name type="scientific">Planomonospora sphaerica</name>
    <dbReference type="NCBI Taxonomy" id="161355"/>
    <lineage>
        <taxon>Bacteria</taxon>
        <taxon>Bacillati</taxon>
        <taxon>Actinomycetota</taxon>
        <taxon>Actinomycetes</taxon>
        <taxon>Streptosporangiales</taxon>
        <taxon>Streptosporangiaceae</taxon>
        <taxon>Planomonospora</taxon>
    </lineage>
</organism>
<reference evidence="2" key="2">
    <citation type="submission" date="2016-04" db="EMBL/GenBank/DDBJ databases">
        <title>Planomonospora sphaerica JCM9374 whole genome shotgun sequence.</title>
        <authorList>
            <person name="Suzuki T."/>
            <person name="Dohra H."/>
            <person name="Kodani S."/>
        </authorList>
    </citation>
    <scope>NUCLEOTIDE SEQUENCE [LARGE SCALE GENOMIC DNA]</scope>
    <source>
        <strain evidence="2">JCM 9374</strain>
    </source>
</reference>
<proteinExistence type="predicted"/>
<dbReference type="Proteomes" id="UP000077701">
    <property type="component" value="Unassembled WGS sequence"/>
</dbReference>
<reference evidence="1 2" key="1">
    <citation type="journal article" date="2016" name="Genome Announc.">
        <title>Draft Genome Sequence of Planomonospora sphaerica JCM9374, a Rare Actinomycete.</title>
        <authorList>
            <person name="Dohra H."/>
            <person name="Suzuki T."/>
            <person name="Inoue Y."/>
            <person name="Kodani S."/>
        </authorList>
    </citation>
    <scope>NUCLEOTIDE SEQUENCE [LARGE SCALE GENOMIC DNA]</scope>
    <source>
        <strain evidence="1 2">JCM 9374</strain>
    </source>
</reference>
<dbReference type="AlphaFoldDB" id="A0A161LHM9"/>
<comment type="caution">
    <text evidence="1">The sequence shown here is derived from an EMBL/GenBank/DDBJ whole genome shotgun (WGS) entry which is preliminary data.</text>
</comment>
<keyword evidence="1" id="KW-0378">Hydrolase</keyword>